<reference evidence="8" key="1">
    <citation type="submission" date="2021-01" db="EMBL/GenBank/DDBJ databases">
        <title>Whole genome shotgun sequence of Sphaerimonospora thailandensis NBRC 107569.</title>
        <authorList>
            <person name="Komaki H."/>
            <person name="Tamura T."/>
        </authorList>
    </citation>
    <scope>NUCLEOTIDE SEQUENCE</scope>
    <source>
        <strain evidence="8">NBRC 107569</strain>
    </source>
</reference>
<feature type="binding site" evidence="6">
    <location>
        <position position="109"/>
    </location>
    <ligand>
        <name>Fe cation</name>
        <dbReference type="ChEBI" id="CHEBI:24875"/>
        <label>1</label>
    </ligand>
</feature>
<feature type="binding site" evidence="6">
    <location>
        <position position="181"/>
    </location>
    <ligand>
        <name>Fe cation</name>
        <dbReference type="ChEBI" id="CHEBI:24875"/>
        <label>2</label>
    </ligand>
</feature>
<comment type="catalytic activity">
    <reaction evidence="3 4">
        <text>a 2'-deoxyribonucleoside 5'-diphosphate + [thioredoxin]-disulfide + H2O = a ribonucleoside 5'-diphosphate + [thioredoxin]-dithiol</text>
        <dbReference type="Rhea" id="RHEA:23252"/>
        <dbReference type="Rhea" id="RHEA-COMP:10698"/>
        <dbReference type="Rhea" id="RHEA-COMP:10700"/>
        <dbReference type="ChEBI" id="CHEBI:15377"/>
        <dbReference type="ChEBI" id="CHEBI:29950"/>
        <dbReference type="ChEBI" id="CHEBI:50058"/>
        <dbReference type="ChEBI" id="CHEBI:57930"/>
        <dbReference type="ChEBI" id="CHEBI:73316"/>
        <dbReference type="EC" id="1.17.4.1"/>
    </reaction>
</comment>
<feature type="binding site" evidence="6">
    <location>
        <position position="106"/>
    </location>
    <ligand>
        <name>Fe cation</name>
        <dbReference type="ChEBI" id="CHEBI:24875"/>
        <label>2</label>
    </ligand>
</feature>
<dbReference type="EC" id="1.17.4.1" evidence="4"/>
<dbReference type="Pfam" id="PF00268">
    <property type="entry name" value="Ribonuc_red_sm"/>
    <property type="match status" value="1"/>
</dbReference>
<dbReference type="PANTHER" id="PTHR23409:SF18">
    <property type="entry name" value="RIBONUCLEOSIDE-DIPHOSPHATE REDUCTASE SUBUNIT M2"/>
    <property type="match status" value="1"/>
</dbReference>
<dbReference type="AlphaFoldDB" id="A0A8J3R4D7"/>
<dbReference type="EMBL" id="BOOG01000007">
    <property type="protein sequence ID" value="GIH68243.1"/>
    <property type="molecule type" value="Genomic_DNA"/>
</dbReference>
<evidence type="ECO:0000313" key="9">
    <source>
        <dbReference type="Proteomes" id="UP000610966"/>
    </source>
</evidence>
<dbReference type="PIRSF" id="PIRSF000355">
    <property type="entry name" value="NrdB"/>
    <property type="match status" value="1"/>
</dbReference>
<accession>A0A8J3R4D7</accession>
<sequence length="339" mass="38984">MTTAPQTLMLLDPGMSLTLRPMRYPHFFDRFRDAIKNTWTVEEVDLHSDLKDLDRLSPAERHLVSRLVAFFATGDTIVANNLVLNLYQHINAPEARLYLSRQLFEEAVHVQFYLNLLDTYVPDEDERFAAFAAVESIPSIRRKADFCFRWIDSIFELRELRTREDRRAFLLNLICFAACIEGLFFYGAFAYVYFLRSRGLLNGLASGTNWVFRDESVHMAFAFDVVETVRQEEPGLFDEEMADQVREMLAEAVECEVQFAEDLLGGGVPGMPIVDMRAYLEHVADRRLAQLDIAPLYGAKNPFAFMELQDVQELSNFFERRVSAYQVGVTGTVSFDADF</sequence>
<keyword evidence="7" id="KW-1133">Transmembrane helix</keyword>
<dbReference type="InterPro" id="IPR033909">
    <property type="entry name" value="RNR_small"/>
</dbReference>
<dbReference type="InterPro" id="IPR009078">
    <property type="entry name" value="Ferritin-like_SF"/>
</dbReference>
<keyword evidence="4" id="KW-0560">Oxidoreductase</keyword>
<comment type="subunit">
    <text evidence="2">Tetramer of two alpha and two beta subunits.</text>
</comment>
<evidence type="ECO:0000256" key="3">
    <source>
        <dbReference type="ARBA" id="ARBA00047754"/>
    </source>
</evidence>
<comment type="similarity">
    <text evidence="1 4">Belongs to the ribonucleoside diphosphate reductase small chain family.</text>
</comment>
<dbReference type="InterPro" id="IPR000358">
    <property type="entry name" value="RNR_small_fam"/>
</dbReference>
<evidence type="ECO:0000313" key="8">
    <source>
        <dbReference type="EMBL" id="GIH68243.1"/>
    </source>
</evidence>
<keyword evidence="4 6" id="KW-0479">Metal-binding</keyword>
<dbReference type="GO" id="GO:0046872">
    <property type="term" value="F:metal ion binding"/>
    <property type="evidence" value="ECO:0007669"/>
    <property type="project" value="UniProtKB-KW"/>
</dbReference>
<evidence type="ECO:0000256" key="2">
    <source>
        <dbReference type="ARBA" id="ARBA00011209"/>
    </source>
</evidence>
<evidence type="ECO:0000256" key="6">
    <source>
        <dbReference type="PIRSR" id="PIRSR000355-2"/>
    </source>
</evidence>
<evidence type="ECO:0000256" key="5">
    <source>
        <dbReference type="PIRSR" id="PIRSR000355-1"/>
    </source>
</evidence>
<dbReference type="CDD" id="cd01049">
    <property type="entry name" value="RNRR2"/>
    <property type="match status" value="1"/>
</dbReference>
<dbReference type="RefSeq" id="WP_239089275.1">
    <property type="nucleotide sequence ID" value="NZ_BOOG01000007.1"/>
</dbReference>
<dbReference type="GO" id="GO:0009263">
    <property type="term" value="P:deoxyribonucleotide biosynthetic process"/>
    <property type="evidence" value="ECO:0007669"/>
    <property type="project" value="UniProtKB-KW"/>
</dbReference>
<organism evidence="8 9">
    <name type="scientific">Sphaerimonospora thailandensis</name>
    <dbReference type="NCBI Taxonomy" id="795644"/>
    <lineage>
        <taxon>Bacteria</taxon>
        <taxon>Bacillati</taxon>
        <taxon>Actinomycetota</taxon>
        <taxon>Actinomycetes</taxon>
        <taxon>Streptosporangiales</taxon>
        <taxon>Streptosporangiaceae</taxon>
        <taxon>Sphaerimonospora</taxon>
    </lineage>
</organism>
<feature type="binding site" evidence="6">
    <location>
        <position position="215"/>
    </location>
    <ligand>
        <name>Fe cation</name>
        <dbReference type="ChEBI" id="CHEBI:24875"/>
        <label>2</label>
    </ligand>
</feature>
<dbReference type="Proteomes" id="UP000610966">
    <property type="component" value="Unassembled WGS sequence"/>
</dbReference>
<dbReference type="GO" id="GO:0004748">
    <property type="term" value="F:ribonucleoside-diphosphate reductase activity, thioredoxin disulfide as acceptor"/>
    <property type="evidence" value="ECO:0007669"/>
    <property type="project" value="UniProtKB-EC"/>
</dbReference>
<comment type="caution">
    <text evidence="8">The sequence shown here is derived from an EMBL/GenBank/DDBJ whole genome shotgun (WGS) entry which is preliminary data.</text>
</comment>
<dbReference type="PANTHER" id="PTHR23409">
    <property type="entry name" value="RIBONUCLEOSIDE-DIPHOSPHATE REDUCTASE SMALL CHAIN"/>
    <property type="match status" value="1"/>
</dbReference>
<name>A0A8J3R4D7_9ACTN</name>
<gene>
    <name evidence="8" type="primary">nrdB</name>
    <name evidence="8" type="ORF">Mth01_04960</name>
</gene>
<keyword evidence="7" id="KW-0472">Membrane</keyword>
<comment type="function">
    <text evidence="4">Provides the precursors necessary for DNA synthesis. Catalyzes the biosynthesis of deoxyribonucleotides from the corresponding ribonucleotides.</text>
</comment>
<keyword evidence="4 6" id="KW-0408">Iron</keyword>
<dbReference type="UniPathway" id="UPA00326"/>
<proteinExistence type="inferred from homology"/>
<evidence type="ECO:0000256" key="4">
    <source>
        <dbReference type="PIRNR" id="PIRNR000355"/>
    </source>
</evidence>
<dbReference type="InterPro" id="IPR012348">
    <property type="entry name" value="RNR-like"/>
</dbReference>
<dbReference type="SUPFAM" id="SSF47240">
    <property type="entry name" value="Ferritin-like"/>
    <property type="match status" value="1"/>
</dbReference>
<feature type="binding site" evidence="6">
    <location>
        <position position="218"/>
    </location>
    <ligand>
        <name>Fe cation</name>
        <dbReference type="ChEBI" id="CHEBI:24875"/>
        <label>2</label>
    </ligand>
</feature>
<keyword evidence="7" id="KW-0812">Transmembrane</keyword>
<feature type="transmembrane region" description="Helical" evidence="7">
    <location>
        <begin position="168"/>
        <end position="194"/>
    </location>
</feature>
<protein>
    <recommendedName>
        <fullName evidence="4">Ribonucleoside-diphosphate reductase subunit beta</fullName>
        <ecNumber evidence="4">1.17.4.1</ecNumber>
    </recommendedName>
</protein>
<dbReference type="Gene3D" id="1.10.620.20">
    <property type="entry name" value="Ribonucleotide Reductase, subunit A"/>
    <property type="match status" value="1"/>
</dbReference>
<evidence type="ECO:0000256" key="1">
    <source>
        <dbReference type="ARBA" id="ARBA00009303"/>
    </source>
</evidence>
<feature type="active site" evidence="5">
    <location>
        <position position="113"/>
    </location>
</feature>
<keyword evidence="4" id="KW-0215">Deoxyribonucleotide synthesis</keyword>
<feature type="binding site" evidence="6">
    <location>
        <position position="106"/>
    </location>
    <ligand>
        <name>Fe cation</name>
        <dbReference type="ChEBI" id="CHEBI:24875"/>
        <label>1</label>
    </ligand>
</feature>
<evidence type="ECO:0000256" key="7">
    <source>
        <dbReference type="SAM" id="Phobius"/>
    </source>
</evidence>
<comment type="cofactor">
    <cofactor evidence="4 6">
        <name>Fe cation</name>
        <dbReference type="ChEBI" id="CHEBI:24875"/>
    </cofactor>
    <text evidence="4 6">Binds 2 iron ions per subunit.</text>
</comment>
<keyword evidence="9" id="KW-1185">Reference proteome</keyword>
<feature type="binding site" evidence="6">
    <location>
        <position position="75"/>
    </location>
    <ligand>
        <name>Fe cation</name>
        <dbReference type="ChEBI" id="CHEBI:24875"/>
        <label>1</label>
    </ligand>
</feature>